<reference evidence="3 4" key="1">
    <citation type="submission" date="2018-08" db="EMBL/GenBank/DDBJ databases">
        <title>Comamonas testosteroni strain SWCO2.</title>
        <authorList>
            <person name="Jiang N."/>
            <person name="Zhang X.Z."/>
        </authorList>
    </citation>
    <scope>NUCLEOTIDE SEQUENCE [LARGE SCALE GENOMIC DNA]</scope>
    <source>
        <strain evidence="3 4">SWCO2</strain>
    </source>
</reference>
<name>A0A373FMU1_COMTE</name>
<keyword evidence="2" id="KW-0040">ANK repeat</keyword>
<dbReference type="Proteomes" id="UP000261948">
    <property type="component" value="Unassembled WGS sequence"/>
</dbReference>
<sequence>MTMKLLKAAEKGDIAEMEQRLLAGDDMAYVQKSTGLNALITALNCGNDEAARWLVEQGSPLDQVSLSTGLTATAWAAFNGRLEMLELLRQADADLDKTADPEGRTPYLMAVSYGQWEAVRWFWSSKVNLLHRDIKGRSAHDLLALSERDVPQDLLERTAAHIAAARTGR</sequence>
<dbReference type="SMART" id="SM00248">
    <property type="entry name" value="ANK"/>
    <property type="match status" value="3"/>
</dbReference>
<dbReference type="Pfam" id="PF12796">
    <property type="entry name" value="Ank_2"/>
    <property type="match status" value="1"/>
</dbReference>
<gene>
    <name evidence="3" type="ORF">DZC30_09435</name>
</gene>
<protein>
    <submittedName>
        <fullName evidence="3">Ankyrin repeat domain-containing protein</fullName>
    </submittedName>
</protein>
<organism evidence="3 4">
    <name type="scientific">Comamonas testosteroni</name>
    <name type="common">Pseudomonas testosteroni</name>
    <dbReference type="NCBI Taxonomy" id="285"/>
    <lineage>
        <taxon>Bacteria</taxon>
        <taxon>Pseudomonadati</taxon>
        <taxon>Pseudomonadota</taxon>
        <taxon>Betaproteobacteria</taxon>
        <taxon>Burkholderiales</taxon>
        <taxon>Comamonadaceae</taxon>
        <taxon>Comamonas</taxon>
    </lineage>
</organism>
<dbReference type="PANTHER" id="PTHR24201">
    <property type="entry name" value="ANK_REP_REGION DOMAIN-CONTAINING PROTEIN"/>
    <property type="match status" value="1"/>
</dbReference>
<dbReference type="AlphaFoldDB" id="A0A373FMU1"/>
<evidence type="ECO:0000256" key="1">
    <source>
        <dbReference type="ARBA" id="ARBA00022737"/>
    </source>
</evidence>
<dbReference type="SUPFAM" id="SSF48403">
    <property type="entry name" value="Ankyrin repeat"/>
    <property type="match status" value="1"/>
</dbReference>
<dbReference type="InterPro" id="IPR002110">
    <property type="entry name" value="Ankyrin_rpt"/>
</dbReference>
<proteinExistence type="predicted"/>
<dbReference type="Gene3D" id="1.25.40.20">
    <property type="entry name" value="Ankyrin repeat-containing domain"/>
    <property type="match status" value="1"/>
</dbReference>
<dbReference type="InterPro" id="IPR036770">
    <property type="entry name" value="Ankyrin_rpt-contain_sf"/>
</dbReference>
<accession>A0A373FMU1</accession>
<evidence type="ECO:0000256" key="2">
    <source>
        <dbReference type="ARBA" id="ARBA00023043"/>
    </source>
</evidence>
<evidence type="ECO:0000313" key="3">
    <source>
        <dbReference type="EMBL" id="RGE45464.1"/>
    </source>
</evidence>
<dbReference type="EMBL" id="QURR01000009">
    <property type="protein sequence ID" value="RGE45464.1"/>
    <property type="molecule type" value="Genomic_DNA"/>
</dbReference>
<dbReference type="InterPro" id="IPR050776">
    <property type="entry name" value="Ank_Repeat/CDKN_Inhibitor"/>
</dbReference>
<comment type="caution">
    <text evidence="3">The sequence shown here is derived from an EMBL/GenBank/DDBJ whole genome shotgun (WGS) entry which is preliminary data.</text>
</comment>
<dbReference type="OrthoDB" id="9181666at2"/>
<evidence type="ECO:0000313" key="4">
    <source>
        <dbReference type="Proteomes" id="UP000261948"/>
    </source>
</evidence>
<keyword evidence="4" id="KW-1185">Reference proteome</keyword>
<keyword evidence="1" id="KW-0677">Repeat</keyword>